<evidence type="ECO:0000256" key="4">
    <source>
        <dbReference type="ARBA" id="ARBA00021006"/>
    </source>
</evidence>
<feature type="transmembrane region" description="Helical" evidence="16">
    <location>
        <begin position="93"/>
        <end position="110"/>
    </location>
</feature>
<feature type="transmembrane region" description="Helical" evidence="16">
    <location>
        <begin position="148"/>
        <end position="176"/>
    </location>
</feature>
<evidence type="ECO:0000256" key="9">
    <source>
        <dbReference type="ARBA" id="ARBA00022982"/>
    </source>
</evidence>
<comment type="similarity">
    <text evidence="2 16">Belongs to the complex I subunit 4 family.</text>
</comment>
<gene>
    <name evidence="19" type="primary">nad4</name>
</gene>
<dbReference type="GO" id="GO:0048039">
    <property type="term" value="F:ubiquinone binding"/>
    <property type="evidence" value="ECO:0007669"/>
    <property type="project" value="TreeGrafter"/>
</dbReference>
<keyword evidence="5 16" id="KW-0813">Transport</keyword>
<keyword evidence="14 16" id="KW-0472">Membrane</keyword>
<feature type="chain" id="PRO_5003040203" description="NADH-ubiquinone oxidoreductase chain 4" evidence="17">
    <location>
        <begin position="19"/>
        <end position="447"/>
    </location>
</feature>
<accession>D2YVG6</accession>
<dbReference type="GO" id="GO:0008137">
    <property type="term" value="F:NADH dehydrogenase (ubiquinone) activity"/>
    <property type="evidence" value="ECO:0007669"/>
    <property type="project" value="UniProtKB-UniRule"/>
</dbReference>
<evidence type="ECO:0000256" key="2">
    <source>
        <dbReference type="ARBA" id="ARBA00009025"/>
    </source>
</evidence>
<dbReference type="InterPro" id="IPR003918">
    <property type="entry name" value="NADH_UbQ_OxRdtase"/>
</dbReference>
<organism evidence="19">
    <name type="scientific">Microcosmus sulcatus</name>
    <dbReference type="NCBI Taxonomy" id="341086"/>
    <lineage>
        <taxon>Eukaryota</taxon>
        <taxon>Metazoa</taxon>
        <taxon>Chordata</taxon>
        <taxon>Tunicata</taxon>
        <taxon>Ascidiacea</taxon>
        <taxon>Stolidobranchia</taxon>
        <taxon>Pyuridae</taxon>
        <taxon>Microcosmus</taxon>
    </lineage>
</organism>
<protein>
    <recommendedName>
        <fullName evidence="4 16">NADH-ubiquinone oxidoreductase chain 4</fullName>
        <ecNumber evidence="3 16">7.1.1.2</ecNumber>
    </recommendedName>
</protein>
<dbReference type="PANTHER" id="PTHR43507">
    <property type="entry name" value="NADH-UBIQUINONE OXIDOREDUCTASE CHAIN 4"/>
    <property type="match status" value="1"/>
</dbReference>
<evidence type="ECO:0000256" key="6">
    <source>
        <dbReference type="ARBA" id="ARBA00022660"/>
    </source>
</evidence>
<dbReference type="InterPro" id="IPR001750">
    <property type="entry name" value="ND/Mrp_TM"/>
</dbReference>
<dbReference type="AlphaFoldDB" id="D2YVG6"/>
<feature type="transmembrane region" description="Helical" evidence="16">
    <location>
        <begin position="188"/>
        <end position="210"/>
    </location>
</feature>
<sequence>MGKMSYVLVMVIFMGVMSQFSNKNNLLGGIFYLGVVGVFFLCKLMIGGEGLGVLQLYPLSLSWVGFGLCLISIYIVVFSILSGKGHMGKIKVLYFNLMLGILIGLCVLFSTTNPFIFFFFFELPILPMILIIGVWGSQSDRLMANYYFLMYTIIGGIPFMVGVFLFISVYGGGFYVTYLDFLFEFTNILFFMVVLAFMCKLPLYGVHLWLPKAHVEAPVGGSMVLAGLLLKMGGFGVMRILLLYGFSFYGIVGFMVFLGLWGGVVPLIVCMRQVDVKSFIAYSSVSHMSVSFLGLLVGSVLGYKGGYLVFLGHGVVSPAMFYSANLVYERVNSRLLVGMGGLQRYMGMLGVFFMVFLLVNMGFPPTVNFFGELMLYVGIGGYNVFMLGFCFFMFIFGGVVMLLMYTKLVRIGGVGYVGIGDMNNREMFILLLLMCFLILLTVGVSKF</sequence>
<feature type="transmembrane region" description="Helical" evidence="16">
    <location>
        <begin position="307"/>
        <end position="324"/>
    </location>
</feature>
<evidence type="ECO:0000256" key="8">
    <source>
        <dbReference type="ARBA" id="ARBA00022967"/>
    </source>
</evidence>
<dbReference type="GO" id="GO:0042773">
    <property type="term" value="P:ATP synthesis coupled electron transport"/>
    <property type="evidence" value="ECO:0007669"/>
    <property type="project" value="InterPro"/>
</dbReference>
<keyword evidence="12 16" id="KW-0830">Ubiquinone</keyword>
<keyword evidence="10 16" id="KW-1133">Transmembrane helix</keyword>
<dbReference type="Pfam" id="PF00361">
    <property type="entry name" value="Proton_antipo_M"/>
    <property type="match status" value="1"/>
</dbReference>
<evidence type="ECO:0000256" key="3">
    <source>
        <dbReference type="ARBA" id="ARBA00012944"/>
    </source>
</evidence>
<feature type="transmembrane region" description="Helical" evidence="16">
    <location>
        <begin position="345"/>
        <end position="363"/>
    </location>
</feature>
<feature type="transmembrane region" description="Helical" evidence="16">
    <location>
        <begin position="116"/>
        <end position="136"/>
    </location>
</feature>
<evidence type="ECO:0000256" key="1">
    <source>
        <dbReference type="ARBA" id="ARBA00004225"/>
    </source>
</evidence>
<name>D2YVG6_9ASCI</name>
<feature type="signal peptide" evidence="17">
    <location>
        <begin position="1"/>
        <end position="18"/>
    </location>
</feature>
<evidence type="ECO:0000256" key="17">
    <source>
        <dbReference type="SAM" id="SignalP"/>
    </source>
</evidence>
<evidence type="ECO:0000256" key="12">
    <source>
        <dbReference type="ARBA" id="ARBA00023075"/>
    </source>
</evidence>
<feature type="transmembrane region" description="Helical" evidence="16">
    <location>
        <begin position="383"/>
        <end position="406"/>
    </location>
</feature>
<dbReference type="EC" id="7.1.1.2" evidence="3 16"/>
<dbReference type="PANTHER" id="PTHR43507:SF20">
    <property type="entry name" value="NADH-UBIQUINONE OXIDOREDUCTASE CHAIN 4"/>
    <property type="match status" value="1"/>
</dbReference>
<keyword evidence="7 16" id="KW-0812">Transmembrane</keyword>
<evidence type="ECO:0000256" key="13">
    <source>
        <dbReference type="ARBA" id="ARBA00023128"/>
    </source>
</evidence>
<feature type="transmembrane region" description="Helical" evidence="16">
    <location>
        <begin position="29"/>
        <end position="48"/>
    </location>
</feature>
<feature type="domain" description="NADH:quinone oxidoreductase/Mrp antiporter transmembrane" evidence="18">
    <location>
        <begin position="115"/>
        <end position="389"/>
    </location>
</feature>
<comment type="function">
    <text evidence="16">Core subunit of the mitochondrial membrane respiratory chain NADH dehydrogenase (Complex I) which catalyzes electron transfer from NADH through the respiratory chain, using ubiquinone as an electron acceptor. Essential for the catalytic activity and assembly of complex I.</text>
</comment>
<evidence type="ECO:0000256" key="14">
    <source>
        <dbReference type="ARBA" id="ARBA00023136"/>
    </source>
</evidence>
<dbReference type="GO" id="GO:0031966">
    <property type="term" value="C:mitochondrial membrane"/>
    <property type="evidence" value="ECO:0007669"/>
    <property type="project" value="UniProtKB-SubCell"/>
</dbReference>
<keyword evidence="6 16" id="KW-0679">Respiratory chain</keyword>
<evidence type="ECO:0000256" key="5">
    <source>
        <dbReference type="ARBA" id="ARBA00022448"/>
    </source>
</evidence>
<keyword evidence="8" id="KW-1278">Translocase</keyword>
<feature type="transmembrane region" description="Helical" evidence="16">
    <location>
        <begin position="279"/>
        <end position="301"/>
    </location>
</feature>
<geneLocation type="mitochondrion" evidence="19"/>
<keyword evidence="17" id="KW-0732">Signal</keyword>
<keyword evidence="9 16" id="KW-0249">Electron transport</keyword>
<dbReference type="GO" id="GO:0015990">
    <property type="term" value="P:electron transport coupled proton transport"/>
    <property type="evidence" value="ECO:0007669"/>
    <property type="project" value="TreeGrafter"/>
</dbReference>
<evidence type="ECO:0000313" key="19">
    <source>
        <dbReference type="EMBL" id="CAL23089.2"/>
    </source>
</evidence>
<reference evidence="19" key="1">
    <citation type="journal article" date="2009" name="Mol. Biol. Evol.">
        <title>Hyper-variability of ascidian mitochondrial gene order: exposing the myth of deuterostome organelle genome stability.</title>
        <authorList>
            <person name="Gissi C."/>
            <person name="Pesole G."/>
            <person name="Mastrototaro F."/>
            <person name="Iannelli F."/>
            <person name="Guida V."/>
            <person name="Griggio F."/>
        </authorList>
    </citation>
    <scope>NUCLEOTIDE SEQUENCE</scope>
    <source>
        <tissue evidence="19">Muscle</tissue>
    </source>
</reference>
<evidence type="ECO:0000256" key="7">
    <source>
        <dbReference type="ARBA" id="ARBA00022692"/>
    </source>
</evidence>
<feature type="transmembrane region" description="Helical" evidence="16">
    <location>
        <begin position="427"/>
        <end position="445"/>
    </location>
</feature>
<feature type="transmembrane region" description="Helical" evidence="16">
    <location>
        <begin position="60"/>
        <end position="81"/>
    </location>
</feature>
<comment type="catalytic activity">
    <reaction evidence="15 16">
        <text>a ubiquinone + NADH + 5 H(+)(in) = a ubiquinol + NAD(+) + 4 H(+)(out)</text>
        <dbReference type="Rhea" id="RHEA:29091"/>
        <dbReference type="Rhea" id="RHEA-COMP:9565"/>
        <dbReference type="Rhea" id="RHEA-COMP:9566"/>
        <dbReference type="ChEBI" id="CHEBI:15378"/>
        <dbReference type="ChEBI" id="CHEBI:16389"/>
        <dbReference type="ChEBI" id="CHEBI:17976"/>
        <dbReference type="ChEBI" id="CHEBI:57540"/>
        <dbReference type="ChEBI" id="CHEBI:57945"/>
        <dbReference type="EC" id="7.1.1.2"/>
    </reaction>
</comment>
<dbReference type="PRINTS" id="PR01437">
    <property type="entry name" value="NUOXDRDTASE4"/>
</dbReference>
<evidence type="ECO:0000259" key="18">
    <source>
        <dbReference type="Pfam" id="PF00361"/>
    </source>
</evidence>
<comment type="subcellular location">
    <subcellularLocation>
        <location evidence="1 16">Mitochondrion membrane</location>
        <topology evidence="1 16">Multi-pass membrane protein</topology>
    </subcellularLocation>
</comment>
<feature type="transmembrane region" description="Helical" evidence="16">
    <location>
        <begin position="248"/>
        <end position="270"/>
    </location>
</feature>
<keyword evidence="11 16" id="KW-0520">NAD</keyword>
<keyword evidence="13 16" id="KW-0496">Mitochondrion</keyword>
<proteinExistence type="inferred from homology"/>
<dbReference type="EMBL" id="AM292321">
    <property type="protein sequence ID" value="CAL23089.2"/>
    <property type="molecule type" value="Genomic_DNA"/>
</dbReference>
<dbReference type="GO" id="GO:0003954">
    <property type="term" value="F:NADH dehydrogenase activity"/>
    <property type="evidence" value="ECO:0007669"/>
    <property type="project" value="TreeGrafter"/>
</dbReference>
<evidence type="ECO:0000256" key="15">
    <source>
        <dbReference type="ARBA" id="ARBA00049551"/>
    </source>
</evidence>
<evidence type="ECO:0000256" key="11">
    <source>
        <dbReference type="ARBA" id="ARBA00023027"/>
    </source>
</evidence>
<evidence type="ECO:0000256" key="10">
    <source>
        <dbReference type="ARBA" id="ARBA00022989"/>
    </source>
</evidence>
<evidence type="ECO:0000256" key="16">
    <source>
        <dbReference type="RuleBase" id="RU003297"/>
    </source>
</evidence>
<feature type="transmembrane region" description="Helical" evidence="16">
    <location>
        <begin position="222"/>
        <end position="242"/>
    </location>
</feature>